<reference evidence="1" key="1">
    <citation type="submission" date="2020-07" db="EMBL/GenBank/DDBJ databases">
        <title>Genome sequence and genetic diversity analysis of an under-domesticated orphan crop, white fonio (Digitaria exilis).</title>
        <authorList>
            <person name="Bennetzen J.L."/>
            <person name="Chen S."/>
            <person name="Ma X."/>
            <person name="Wang X."/>
            <person name="Yssel A.E.J."/>
            <person name="Chaluvadi S.R."/>
            <person name="Johnson M."/>
            <person name="Gangashetty P."/>
            <person name="Hamidou F."/>
            <person name="Sanogo M.D."/>
            <person name="Zwaenepoel A."/>
            <person name="Wallace J."/>
            <person name="Van De Peer Y."/>
            <person name="Van Deynze A."/>
        </authorList>
    </citation>
    <scope>NUCLEOTIDE SEQUENCE</scope>
    <source>
        <tissue evidence="1">Leaves</tissue>
    </source>
</reference>
<protein>
    <submittedName>
        <fullName evidence="1">Uncharacterized protein</fullName>
    </submittedName>
</protein>
<dbReference type="OrthoDB" id="10673531at2759"/>
<accession>A0A835E085</accession>
<sequence>MAPVSRSRSDRWTRLGRRCWPRARTRRGRYTGCTRGPWAPQSAMQAHRATAKLPLPCRTPYRSTAAAPHTPVDARLSVVSPPMVKGTTEAQSHSGNLLIALSLPESQLHHMSGDKAIINIAPHLDVLQSMSDWDIDPGALL</sequence>
<dbReference type="AlphaFoldDB" id="A0A835E085"/>
<organism evidence="1 2">
    <name type="scientific">Digitaria exilis</name>
    <dbReference type="NCBI Taxonomy" id="1010633"/>
    <lineage>
        <taxon>Eukaryota</taxon>
        <taxon>Viridiplantae</taxon>
        <taxon>Streptophyta</taxon>
        <taxon>Embryophyta</taxon>
        <taxon>Tracheophyta</taxon>
        <taxon>Spermatophyta</taxon>
        <taxon>Magnoliopsida</taxon>
        <taxon>Liliopsida</taxon>
        <taxon>Poales</taxon>
        <taxon>Poaceae</taxon>
        <taxon>PACMAD clade</taxon>
        <taxon>Panicoideae</taxon>
        <taxon>Panicodae</taxon>
        <taxon>Paniceae</taxon>
        <taxon>Anthephorinae</taxon>
        <taxon>Digitaria</taxon>
    </lineage>
</organism>
<comment type="caution">
    <text evidence="1">The sequence shown here is derived from an EMBL/GenBank/DDBJ whole genome shotgun (WGS) entry which is preliminary data.</text>
</comment>
<dbReference type="Proteomes" id="UP000636709">
    <property type="component" value="Unassembled WGS sequence"/>
</dbReference>
<dbReference type="EMBL" id="JACEFO010002656">
    <property type="protein sequence ID" value="KAF8652441.1"/>
    <property type="molecule type" value="Genomic_DNA"/>
</dbReference>
<evidence type="ECO:0000313" key="2">
    <source>
        <dbReference type="Proteomes" id="UP000636709"/>
    </source>
</evidence>
<name>A0A835E085_9POAL</name>
<proteinExistence type="predicted"/>
<evidence type="ECO:0000313" key="1">
    <source>
        <dbReference type="EMBL" id="KAF8652441.1"/>
    </source>
</evidence>
<gene>
    <name evidence="1" type="ORF">HU200_062773</name>
</gene>
<keyword evidence="2" id="KW-1185">Reference proteome</keyword>